<dbReference type="Pfam" id="PF01657">
    <property type="entry name" value="Stress-antifung"/>
    <property type="match status" value="2"/>
</dbReference>
<dbReference type="Pfam" id="PF00069">
    <property type="entry name" value="Pkinase"/>
    <property type="match status" value="1"/>
</dbReference>
<feature type="domain" description="Protein kinase" evidence="14">
    <location>
        <begin position="373"/>
        <end position="651"/>
    </location>
</feature>
<feature type="domain" description="Gnk2-homologous" evidence="15">
    <location>
        <begin position="60"/>
        <end position="165"/>
    </location>
</feature>
<dbReference type="PROSITE" id="PS00108">
    <property type="entry name" value="PROTEIN_KINASE_ST"/>
    <property type="match status" value="1"/>
</dbReference>
<dbReference type="Proteomes" id="UP000636709">
    <property type="component" value="Unassembled WGS sequence"/>
</dbReference>
<dbReference type="EMBL" id="JACEFO010001730">
    <property type="protein sequence ID" value="KAF8715932.1"/>
    <property type="molecule type" value="Genomic_DNA"/>
</dbReference>
<dbReference type="SMART" id="SM00220">
    <property type="entry name" value="S_TKc"/>
    <property type="match status" value="1"/>
</dbReference>
<comment type="caution">
    <text evidence="16">The sequence shown here is derived from an EMBL/GenBank/DDBJ whole genome shotgun (WGS) entry which is preliminary data.</text>
</comment>
<evidence type="ECO:0000256" key="12">
    <source>
        <dbReference type="ARBA" id="ARBA00023180"/>
    </source>
</evidence>
<dbReference type="InterPro" id="IPR002902">
    <property type="entry name" value="GNK2"/>
</dbReference>
<keyword evidence="7" id="KW-0547">Nucleotide-binding</keyword>
<reference evidence="16" key="1">
    <citation type="submission" date="2020-07" db="EMBL/GenBank/DDBJ databases">
        <title>Genome sequence and genetic diversity analysis of an under-domesticated orphan crop, white fonio (Digitaria exilis).</title>
        <authorList>
            <person name="Bennetzen J.L."/>
            <person name="Chen S."/>
            <person name="Ma X."/>
            <person name="Wang X."/>
            <person name="Yssel A.E.J."/>
            <person name="Chaluvadi S.R."/>
            <person name="Johnson M."/>
            <person name="Gangashetty P."/>
            <person name="Hamidou F."/>
            <person name="Sanogo M.D."/>
            <person name="Zwaenepoel A."/>
            <person name="Wallace J."/>
            <person name="Van De Peer Y."/>
            <person name="Van Deynze A."/>
        </authorList>
    </citation>
    <scope>NUCLEOTIDE SEQUENCE</scope>
    <source>
        <tissue evidence="16">Leaves</tissue>
    </source>
</reference>
<proteinExistence type="predicted"/>
<gene>
    <name evidence="16" type="ORF">HU200_026896</name>
</gene>
<evidence type="ECO:0000256" key="8">
    <source>
        <dbReference type="ARBA" id="ARBA00022777"/>
    </source>
</evidence>
<dbReference type="Gene3D" id="1.10.510.10">
    <property type="entry name" value="Transferase(Phosphotransferase) domain 1"/>
    <property type="match status" value="1"/>
</dbReference>
<organism evidence="16 17">
    <name type="scientific">Digitaria exilis</name>
    <dbReference type="NCBI Taxonomy" id="1010633"/>
    <lineage>
        <taxon>Eukaryota</taxon>
        <taxon>Viridiplantae</taxon>
        <taxon>Streptophyta</taxon>
        <taxon>Embryophyta</taxon>
        <taxon>Tracheophyta</taxon>
        <taxon>Spermatophyta</taxon>
        <taxon>Magnoliopsida</taxon>
        <taxon>Liliopsida</taxon>
        <taxon>Poales</taxon>
        <taxon>Poaceae</taxon>
        <taxon>PACMAD clade</taxon>
        <taxon>Panicoideae</taxon>
        <taxon>Panicodae</taxon>
        <taxon>Paniceae</taxon>
        <taxon>Anthephorinae</taxon>
        <taxon>Digitaria</taxon>
    </lineage>
</organism>
<keyword evidence="17" id="KW-1185">Reference proteome</keyword>
<accession>A0A835C8R1</accession>
<keyword evidence="10 13" id="KW-1133">Transmembrane helix</keyword>
<keyword evidence="3" id="KW-0808">Transferase</keyword>
<dbReference type="PANTHER" id="PTHR27002:SF1050">
    <property type="entry name" value="CYSTEINE-RICH RECEPTOR-LIKE PROTEIN KINASE 5"/>
    <property type="match status" value="1"/>
</dbReference>
<dbReference type="FunFam" id="3.30.200.20:FF:000142">
    <property type="entry name" value="Cysteine-rich receptor-like protein kinase 10"/>
    <property type="match status" value="1"/>
</dbReference>
<feature type="domain" description="Gnk2-homologous" evidence="15">
    <location>
        <begin position="171"/>
        <end position="278"/>
    </location>
</feature>
<evidence type="ECO:0000256" key="5">
    <source>
        <dbReference type="ARBA" id="ARBA00022729"/>
    </source>
</evidence>
<evidence type="ECO:0000256" key="4">
    <source>
        <dbReference type="ARBA" id="ARBA00022692"/>
    </source>
</evidence>
<evidence type="ECO:0000256" key="11">
    <source>
        <dbReference type="ARBA" id="ARBA00023136"/>
    </source>
</evidence>
<dbReference type="FunFam" id="1.10.510.10:FF:000129">
    <property type="entry name" value="cysteine-rich receptor-like protein kinase 10"/>
    <property type="match status" value="1"/>
</dbReference>
<dbReference type="PANTHER" id="PTHR27002">
    <property type="entry name" value="RECEPTOR-LIKE SERINE/THREONINE-PROTEIN KINASE SD1-8"/>
    <property type="match status" value="1"/>
</dbReference>
<evidence type="ECO:0000259" key="14">
    <source>
        <dbReference type="PROSITE" id="PS50011"/>
    </source>
</evidence>
<evidence type="ECO:0000256" key="10">
    <source>
        <dbReference type="ARBA" id="ARBA00022989"/>
    </source>
</evidence>
<keyword evidence="2" id="KW-0723">Serine/threonine-protein kinase</keyword>
<dbReference type="SUPFAM" id="SSF56112">
    <property type="entry name" value="Protein kinase-like (PK-like)"/>
    <property type="match status" value="1"/>
</dbReference>
<evidence type="ECO:0008006" key="18">
    <source>
        <dbReference type="Google" id="ProtNLM"/>
    </source>
</evidence>
<evidence type="ECO:0000256" key="13">
    <source>
        <dbReference type="SAM" id="Phobius"/>
    </source>
</evidence>
<evidence type="ECO:0000256" key="9">
    <source>
        <dbReference type="ARBA" id="ARBA00022840"/>
    </source>
</evidence>
<keyword evidence="9" id="KW-0067">ATP-binding</keyword>
<keyword evidence="8" id="KW-0418">Kinase</keyword>
<keyword evidence="12" id="KW-0325">Glycoprotein</keyword>
<evidence type="ECO:0000256" key="1">
    <source>
        <dbReference type="ARBA" id="ARBA00004167"/>
    </source>
</evidence>
<evidence type="ECO:0000313" key="16">
    <source>
        <dbReference type="EMBL" id="KAF8715932.1"/>
    </source>
</evidence>
<dbReference type="OrthoDB" id="779887at2759"/>
<dbReference type="Gene3D" id="3.30.430.20">
    <property type="entry name" value="Gnk2 domain, C-X8-C-X2-C motif"/>
    <property type="match status" value="2"/>
</dbReference>
<dbReference type="GO" id="GO:0006950">
    <property type="term" value="P:response to stress"/>
    <property type="evidence" value="ECO:0007669"/>
    <property type="project" value="UniProtKB-ARBA"/>
</dbReference>
<evidence type="ECO:0000256" key="7">
    <source>
        <dbReference type="ARBA" id="ARBA00022741"/>
    </source>
</evidence>
<dbReference type="Gene3D" id="3.30.200.20">
    <property type="entry name" value="Phosphorylase Kinase, domain 1"/>
    <property type="match status" value="1"/>
</dbReference>
<keyword evidence="4 13" id="KW-0812">Transmembrane</keyword>
<dbReference type="InterPro" id="IPR038408">
    <property type="entry name" value="GNK2_sf"/>
</dbReference>
<dbReference type="InterPro" id="IPR000719">
    <property type="entry name" value="Prot_kinase_dom"/>
</dbReference>
<evidence type="ECO:0000256" key="2">
    <source>
        <dbReference type="ARBA" id="ARBA00022527"/>
    </source>
</evidence>
<dbReference type="GO" id="GO:0005886">
    <property type="term" value="C:plasma membrane"/>
    <property type="evidence" value="ECO:0007669"/>
    <property type="project" value="TreeGrafter"/>
</dbReference>
<feature type="transmembrane region" description="Helical" evidence="13">
    <location>
        <begin position="307"/>
        <end position="329"/>
    </location>
</feature>
<dbReference type="CDD" id="cd23509">
    <property type="entry name" value="Gnk2-like"/>
    <property type="match status" value="2"/>
</dbReference>
<keyword evidence="6" id="KW-0677">Repeat</keyword>
<sequence>MDTSCSELFFFELIGFLHLQFSTKIRAMNALLPLVLLCASSSSLLLLLLAPTTNADNLTFYLSSYCPTAMNYTRGSAFEANLDALLSSLPAAAAASSGFATNTTGAAAPDQAFGLAQCRGDVSAPDCRACLAASAQQMATTKCPGQKSAVLAYEGCLLRYSNASFVGELDASNPLFMCDLYNATDLPRFAASRDALMRGLAGEAAGSPRRFAAGSANLTLDQKIYGVAQCTRDLGVEECQACLDNAVSKIQVYRNCSGRRGGRLFNWSCSIRFELAPFYNATAADPVMSTKAGGESSGTGRSTSTTLIVSIPVAIALLLLLLLFAVYICKKNTKPHRLMQIIASDGLGDEEDMRSSEPLQYNLSTLRAATNNFSEENKLGKGGFGPVYKGTIQNGNEIAVKRLSTISQQGIAEMKNEIVLVAKLQHKNLVRLLGFCIEEEEKLLVYEFLSNKSLNKFLFEPAKEQKLSWGQRYKIIKGISRGLLYLHEDSRLKIIHRDLKPGNILLDADMNPKISDFGLAKLFKVEESGVENTRHIAGTYGYMAPEYAFRGIFSTKSDVYSYGVLVLEIVTGRPVSDDLLSLLIVHILHGQVWRHWSLGSVPQVLDDYLADETDKQDMLRCIHIGLLCVQDDPQVRPRMASILHMLDNRIITMSAPTKPAFVIPGPGELPMAATPEPSINEASISHLEPR</sequence>
<dbReference type="InterPro" id="IPR011009">
    <property type="entry name" value="Kinase-like_dom_sf"/>
</dbReference>
<evidence type="ECO:0000259" key="15">
    <source>
        <dbReference type="PROSITE" id="PS51473"/>
    </source>
</evidence>
<keyword evidence="5" id="KW-0732">Signal</keyword>
<comment type="subcellular location">
    <subcellularLocation>
        <location evidence="1">Membrane</location>
        <topology evidence="1">Single-pass membrane protein</topology>
    </subcellularLocation>
</comment>
<protein>
    <recommendedName>
        <fullName evidence="18">Cysteine-rich receptor-like protein kinase 10</fullName>
    </recommendedName>
</protein>
<evidence type="ECO:0000256" key="3">
    <source>
        <dbReference type="ARBA" id="ARBA00022679"/>
    </source>
</evidence>
<evidence type="ECO:0000256" key="6">
    <source>
        <dbReference type="ARBA" id="ARBA00022737"/>
    </source>
</evidence>
<dbReference type="AlphaFoldDB" id="A0A835C8R1"/>
<dbReference type="CDD" id="cd14066">
    <property type="entry name" value="STKc_IRAK"/>
    <property type="match status" value="1"/>
</dbReference>
<dbReference type="GO" id="GO:0004674">
    <property type="term" value="F:protein serine/threonine kinase activity"/>
    <property type="evidence" value="ECO:0007669"/>
    <property type="project" value="UniProtKB-KW"/>
</dbReference>
<dbReference type="PROSITE" id="PS51473">
    <property type="entry name" value="GNK2"/>
    <property type="match status" value="2"/>
</dbReference>
<keyword evidence="11 13" id="KW-0472">Membrane</keyword>
<evidence type="ECO:0000313" key="17">
    <source>
        <dbReference type="Proteomes" id="UP000636709"/>
    </source>
</evidence>
<dbReference type="PROSITE" id="PS50011">
    <property type="entry name" value="PROTEIN_KINASE_DOM"/>
    <property type="match status" value="1"/>
</dbReference>
<dbReference type="GO" id="GO:0005524">
    <property type="term" value="F:ATP binding"/>
    <property type="evidence" value="ECO:0007669"/>
    <property type="project" value="UniProtKB-KW"/>
</dbReference>
<name>A0A835C8R1_9POAL</name>
<dbReference type="InterPro" id="IPR008271">
    <property type="entry name" value="Ser/Thr_kinase_AS"/>
</dbReference>